<evidence type="ECO:0000256" key="2">
    <source>
        <dbReference type="ARBA" id="ARBA00022448"/>
    </source>
</evidence>
<evidence type="ECO:0000256" key="1">
    <source>
        <dbReference type="ARBA" id="ARBA00004240"/>
    </source>
</evidence>
<accession>A0A0G2GMY6</accession>
<keyword evidence="3" id="KW-0256">Endoplasmic reticulum</keyword>
<dbReference type="PANTHER" id="PTHR40787:SF3">
    <property type="entry name" value="PROTEIN TRANSPORT PROTEIN SEC39"/>
    <property type="match status" value="1"/>
</dbReference>
<dbReference type="OrthoDB" id="342024at2759"/>
<comment type="caution">
    <text evidence="7">The sequence shown here is derived from an EMBL/GenBank/DDBJ whole genome shotgun (WGS) entry which is preliminary data.</text>
</comment>
<reference evidence="7 8" key="1">
    <citation type="submission" date="2015-05" db="EMBL/GenBank/DDBJ databases">
        <title>Distinctive expansion of gene families associated with plant cell wall degradation and secondary metabolism in the genomes of grapevine trunk pathogens.</title>
        <authorList>
            <person name="Lawrence D.P."/>
            <person name="Travadon R."/>
            <person name="Rolshausen P.E."/>
            <person name="Baumgartner K."/>
        </authorList>
    </citation>
    <scope>NUCLEOTIDE SEQUENCE [LARGE SCALE GENOMIC DNA]</scope>
    <source>
        <strain evidence="7">UCRPC4</strain>
    </source>
</reference>
<feature type="compositionally biased region" description="Polar residues" evidence="5">
    <location>
        <begin position="889"/>
        <end position="898"/>
    </location>
</feature>
<feature type="compositionally biased region" description="Basic and acidic residues" evidence="5">
    <location>
        <begin position="867"/>
        <end position="888"/>
    </location>
</feature>
<dbReference type="GO" id="GO:0015031">
    <property type="term" value="P:protein transport"/>
    <property type="evidence" value="ECO:0007669"/>
    <property type="project" value="UniProtKB-KW"/>
</dbReference>
<evidence type="ECO:0000256" key="5">
    <source>
        <dbReference type="SAM" id="MobiDB-lite"/>
    </source>
</evidence>
<evidence type="ECO:0000256" key="4">
    <source>
        <dbReference type="ARBA" id="ARBA00022927"/>
    </source>
</evidence>
<keyword evidence="2" id="KW-0813">Transport</keyword>
<sequence length="936" mass="103939">MTNLEDLSDAHIILLAINLCTTGQLESLQTLANRVPDTLVDELLLRILLTFLPGSVEPAAYLPLLHFLASGRSGNEPTATPDLSSVVSLKAADAQQQVERLNLCPLQAHELDDSEANDPIAIFILRRASQIDQETRDLPTILQLVDPFIERVPFLRQWLISVILPLIRSDYEFYPNTPLALPIKDFEALDDRAAVQTLLRTKNKSLGISHVTRDLRCLVGPWMYGNCESKRRKLSHTGRRASVVATSLPDGLSGWDHVNDWLLNKSKEDLKLAEDAYLNWNGPGDIDLGGYADFSDDYTRSVHSSQFEYARLGLGIVYSANETSQGAISRYLRILERAKQLSGMEINPEVTSRGLPRLRTSFTTLSSISRASLFHNIMLSPSNDLTKPSLESLIFLEGILVSVRILKQLSMPMTCKQVAELALFANEDAQKQELHRLLQGVAKIHKSNVDWNEIDDQICWLRTWGNAQPSNQDEDVRTTFGRINERFIEMELLDALLTASQHHLAVEKYLTHPAANSLERDQVEQVVEAVVFRNYDNASNGNRTRGGIKRAADILKAFRPYISDTSTVHQIEYLLAATHSLSFYHLTLQHGVPFQPVSIRIHSDPIALIGKVLEQNAEAYTHLDDLISIGQNFVNAGLPVSESQNTQDLGLDSALLEAERRITYMAIESALSSSDFDTAYSYIRNRLTPSTSGTSHYSSQDDYSWRAAYLAGRTRPRTTSSEPSLSMQISSLSKRMELLSLALTLAPTPEHLPEILGTWRRCEEELNNLKSAEAEEEAAWDAHGDNTIPGGFRADDREVDMEETKRERARRLAERRPTRKAANGFEEEAPMGLFDVARGAARAIGKSAFPLSAGGASGPGTAGKGLQIRDDRTSLGDEPGRTSSDMERSFTSTGSSEGQRVRKRDMVSNMVTGGLVNGIGWVLGAQPVHRSSDEKE</sequence>
<feature type="domain" description="Sec39" evidence="6">
    <location>
        <begin position="13"/>
        <end position="780"/>
    </location>
</feature>
<keyword evidence="8" id="KW-1185">Reference proteome</keyword>
<evidence type="ECO:0000313" key="8">
    <source>
        <dbReference type="Proteomes" id="UP000053317"/>
    </source>
</evidence>
<reference evidence="7 8" key="2">
    <citation type="submission" date="2015-05" db="EMBL/GenBank/DDBJ databases">
        <authorList>
            <person name="Morales-Cruz A."/>
            <person name="Amrine K.C."/>
            <person name="Cantu D."/>
        </authorList>
    </citation>
    <scope>NUCLEOTIDE SEQUENCE [LARGE SCALE GENOMIC DNA]</scope>
    <source>
        <strain evidence="7">UCRPC4</strain>
    </source>
</reference>
<dbReference type="EMBL" id="LCWF01000056">
    <property type="protein sequence ID" value="KKY24793.1"/>
    <property type="molecule type" value="Genomic_DNA"/>
</dbReference>
<dbReference type="InterPro" id="IPR013244">
    <property type="entry name" value="Sec39_domain"/>
</dbReference>
<comment type="subcellular location">
    <subcellularLocation>
        <location evidence="1">Endoplasmic reticulum</location>
    </subcellularLocation>
</comment>
<dbReference type="GO" id="GO:0006890">
    <property type="term" value="P:retrograde vesicle-mediated transport, Golgi to endoplasmic reticulum"/>
    <property type="evidence" value="ECO:0007669"/>
    <property type="project" value="InterPro"/>
</dbReference>
<name>A0A0G2GMY6_PHACM</name>
<evidence type="ECO:0000259" key="6">
    <source>
        <dbReference type="Pfam" id="PF08314"/>
    </source>
</evidence>
<dbReference type="AlphaFoldDB" id="A0A0G2GMY6"/>
<dbReference type="Pfam" id="PF08314">
    <property type="entry name" value="Sec39"/>
    <property type="match status" value="1"/>
</dbReference>
<dbReference type="Proteomes" id="UP000053317">
    <property type="component" value="Unassembled WGS sequence"/>
</dbReference>
<gene>
    <name evidence="7" type="ORF">UCRPC4_g02323</name>
</gene>
<dbReference type="PANTHER" id="PTHR40787">
    <property type="entry name" value="SECRETED PROTEIN"/>
    <property type="match status" value="1"/>
</dbReference>
<organism evidence="7 8">
    <name type="scientific">Phaeomoniella chlamydospora</name>
    <name type="common">Phaeoacremonium chlamydosporum</name>
    <dbReference type="NCBI Taxonomy" id="158046"/>
    <lineage>
        <taxon>Eukaryota</taxon>
        <taxon>Fungi</taxon>
        <taxon>Dikarya</taxon>
        <taxon>Ascomycota</taxon>
        <taxon>Pezizomycotina</taxon>
        <taxon>Eurotiomycetes</taxon>
        <taxon>Chaetothyriomycetidae</taxon>
        <taxon>Phaeomoniellales</taxon>
        <taxon>Phaeomoniellaceae</taxon>
        <taxon>Phaeomoniella</taxon>
    </lineage>
</organism>
<keyword evidence="4" id="KW-0653">Protein transport</keyword>
<dbReference type="GO" id="GO:0005783">
    <property type="term" value="C:endoplasmic reticulum"/>
    <property type="evidence" value="ECO:0007669"/>
    <property type="project" value="UniProtKB-SubCell"/>
</dbReference>
<protein>
    <recommendedName>
        <fullName evidence="6">Sec39 domain-containing protein</fullName>
    </recommendedName>
</protein>
<feature type="region of interest" description="Disordered" evidence="5">
    <location>
        <begin position="849"/>
        <end position="904"/>
    </location>
</feature>
<proteinExistence type="predicted"/>
<evidence type="ECO:0000313" key="7">
    <source>
        <dbReference type="EMBL" id="KKY24793.1"/>
    </source>
</evidence>
<evidence type="ECO:0000256" key="3">
    <source>
        <dbReference type="ARBA" id="ARBA00022824"/>
    </source>
</evidence>